<protein>
    <submittedName>
        <fullName evidence="2">Uncharacterized protein</fullName>
    </submittedName>
</protein>
<feature type="compositionally biased region" description="Polar residues" evidence="1">
    <location>
        <begin position="1"/>
        <end position="17"/>
    </location>
</feature>
<dbReference type="EMBL" id="ML769569">
    <property type="protein sequence ID" value="KAE9393568.1"/>
    <property type="molecule type" value="Genomic_DNA"/>
</dbReference>
<reference evidence="2" key="1">
    <citation type="journal article" date="2019" name="Environ. Microbiol.">
        <title>Fungal ecological strategies reflected in gene transcription - a case study of two litter decomposers.</title>
        <authorList>
            <person name="Barbi F."/>
            <person name="Kohler A."/>
            <person name="Barry K."/>
            <person name="Baskaran P."/>
            <person name="Daum C."/>
            <person name="Fauchery L."/>
            <person name="Ihrmark K."/>
            <person name="Kuo A."/>
            <person name="LaButti K."/>
            <person name="Lipzen A."/>
            <person name="Morin E."/>
            <person name="Grigoriev I.V."/>
            <person name="Henrissat B."/>
            <person name="Lindahl B."/>
            <person name="Martin F."/>
        </authorList>
    </citation>
    <scope>NUCLEOTIDE SEQUENCE</scope>
    <source>
        <strain evidence="2">JB14</strain>
    </source>
</reference>
<proteinExistence type="predicted"/>
<dbReference type="AlphaFoldDB" id="A0A6A4H766"/>
<dbReference type="Proteomes" id="UP000799118">
    <property type="component" value="Unassembled WGS sequence"/>
</dbReference>
<evidence type="ECO:0000313" key="3">
    <source>
        <dbReference type="Proteomes" id="UP000799118"/>
    </source>
</evidence>
<organism evidence="2 3">
    <name type="scientific">Gymnopus androsaceus JB14</name>
    <dbReference type="NCBI Taxonomy" id="1447944"/>
    <lineage>
        <taxon>Eukaryota</taxon>
        <taxon>Fungi</taxon>
        <taxon>Dikarya</taxon>
        <taxon>Basidiomycota</taxon>
        <taxon>Agaricomycotina</taxon>
        <taxon>Agaricomycetes</taxon>
        <taxon>Agaricomycetidae</taxon>
        <taxon>Agaricales</taxon>
        <taxon>Marasmiineae</taxon>
        <taxon>Omphalotaceae</taxon>
        <taxon>Gymnopus</taxon>
    </lineage>
</organism>
<gene>
    <name evidence="2" type="ORF">BT96DRAFT_943824</name>
</gene>
<keyword evidence="3" id="KW-1185">Reference proteome</keyword>
<sequence>MSHTAAESPLPLSQNAKPGNDLGNAKTLLQSYRWLPKSFNFTNCDTLLLKVIEKAGTNMKVITSVTTSQAKKKDWEMIHAAAIVTMNAFTAKGEHQAFESMAGRMEEQVEGFLQSRGEVGEIFTIDEEKLCLRVTGVLEEKFENKLAEMAGLATMIKLSDETAFMQIVADRVQANLQKPIEKLEREAEAAFKAAEEVMRQCNGLISEANETMLLLKEKVEKISEGLPAANGKGPKDWFDEMEEVELIVNAGSKSFAEAARSVMDKRVGTMANVLRALHAHVIRDARAAYQKVVIRERGQLAELHWMDMLSEKEIIERVNVALEKARDGDLFNLGPHLTGQFISARKIARGALVHWADEETARWMKKDDQMEKWVGHWEGEIDASFDTFDVIVEMVPVSEDIASEMTWWRWEEVNSLERNAIVKVHWIKAVERREEHQKVAHIICSFADGEQTKHAIRNGLIVQGEALEARKSLPEPRSCLKCHKFGHFAKGSFIRQREALWAQRTDLHYKYFVSEDPETWDSFGEIREEMFDKSWRE</sequence>
<feature type="region of interest" description="Disordered" evidence="1">
    <location>
        <begin position="1"/>
        <end position="20"/>
    </location>
</feature>
<name>A0A6A4H766_9AGAR</name>
<evidence type="ECO:0000313" key="2">
    <source>
        <dbReference type="EMBL" id="KAE9393568.1"/>
    </source>
</evidence>
<dbReference type="OrthoDB" id="2800503at2759"/>
<accession>A0A6A4H766</accession>
<evidence type="ECO:0000256" key="1">
    <source>
        <dbReference type="SAM" id="MobiDB-lite"/>
    </source>
</evidence>